<dbReference type="InterPro" id="IPR012337">
    <property type="entry name" value="RNaseH-like_sf"/>
</dbReference>
<feature type="chain" id="PRO_5034441802" description="3'-5' exonuclease" evidence="10">
    <location>
        <begin position="19"/>
        <end position="241"/>
    </location>
</feature>
<dbReference type="GO" id="GO:0046872">
    <property type="term" value="F:metal ion binding"/>
    <property type="evidence" value="ECO:0007669"/>
    <property type="project" value="UniProtKB-KW"/>
</dbReference>
<dbReference type="EMBL" id="JAEPRA010000006">
    <property type="protein sequence ID" value="KAG2184303.1"/>
    <property type="molecule type" value="Genomic_DNA"/>
</dbReference>
<dbReference type="InterPro" id="IPR002562">
    <property type="entry name" value="3'-5'_exonuclease_dom"/>
</dbReference>
<evidence type="ECO:0000259" key="11">
    <source>
        <dbReference type="Pfam" id="PF01612"/>
    </source>
</evidence>
<keyword evidence="7" id="KW-0539">Nucleus</keyword>
<keyword evidence="13" id="KW-1185">Reference proteome</keyword>
<feature type="signal peptide" evidence="10">
    <location>
        <begin position="1"/>
        <end position="18"/>
    </location>
</feature>
<dbReference type="SUPFAM" id="SSF53098">
    <property type="entry name" value="Ribonuclease H-like"/>
    <property type="match status" value="1"/>
</dbReference>
<dbReference type="Proteomes" id="UP000612746">
    <property type="component" value="Unassembled WGS sequence"/>
</dbReference>
<dbReference type="GO" id="GO:0006139">
    <property type="term" value="P:nucleobase-containing compound metabolic process"/>
    <property type="evidence" value="ECO:0007669"/>
    <property type="project" value="InterPro"/>
</dbReference>
<evidence type="ECO:0000256" key="5">
    <source>
        <dbReference type="ARBA" id="ARBA00022839"/>
    </source>
</evidence>
<dbReference type="PANTHER" id="PTHR13620">
    <property type="entry name" value="3-5 EXONUCLEASE"/>
    <property type="match status" value="1"/>
</dbReference>
<evidence type="ECO:0000256" key="8">
    <source>
        <dbReference type="ARBA" id="ARBA00040531"/>
    </source>
</evidence>
<dbReference type="GO" id="GO:0008408">
    <property type="term" value="F:3'-5' exonuclease activity"/>
    <property type="evidence" value="ECO:0007669"/>
    <property type="project" value="InterPro"/>
</dbReference>
<comment type="caution">
    <text evidence="12">The sequence shown here is derived from an EMBL/GenBank/DDBJ whole genome shotgun (WGS) entry which is preliminary data.</text>
</comment>
<comment type="subcellular location">
    <subcellularLocation>
        <location evidence="1">Nucleus</location>
    </subcellularLocation>
</comment>
<proteinExistence type="predicted"/>
<evidence type="ECO:0000256" key="4">
    <source>
        <dbReference type="ARBA" id="ARBA00022801"/>
    </source>
</evidence>
<evidence type="ECO:0000256" key="6">
    <source>
        <dbReference type="ARBA" id="ARBA00022842"/>
    </source>
</evidence>
<keyword evidence="2" id="KW-0540">Nuclease</keyword>
<keyword evidence="4" id="KW-0378">Hydrolase</keyword>
<organism evidence="12 13">
    <name type="scientific">Umbelopsis vinacea</name>
    <dbReference type="NCBI Taxonomy" id="44442"/>
    <lineage>
        <taxon>Eukaryota</taxon>
        <taxon>Fungi</taxon>
        <taxon>Fungi incertae sedis</taxon>
        <taxon>Mucoromycota</taxon>
        <taxon>Mucoromycotina</taxon>
        <taxon>Umbelopsidomycetes</taxon>
        <taxon>Umbelopsidales</taxon>
        <taxon>Umbelopsidaceae</taxon>
        <taxon>Umbelopsis</taxon>
    </lineage>
</organism>
<dbReference type="CDD" id="cd06141">
    <property type="entry name" value="WRN_exo"/>
    <property type="match status" value="1"/>
</dbReference>
<reference evidence="12" key="1">
    <citation type="submission" date="2020-12" db="EMBL/GenBank/DDBJ databases">
        <title>Metabolic potential, ecology and presence of endohyphal bacteria is reflected in genomic diversity of Mucoromycotina.</title>
        <authorList>
            <person name="Muszewska A."/>
            <person name="Okrasinska A."/>
            <person name="Steczkiewicz K."/>
            <person name="Drgas O."/>
            <person name="Orlowska M."/>
            <person name="Perlinska-Lenart U."/>
            <person name="Aleksandrzak-Piekarczyk T."/>
            <person name="Szatraj K."/>
            <person name="Zielenkiewicz U."/>
            <person name="Pilsyk S."/>
            <person name="Malc E."/>
            <person name="Mieczkowski P."/>
            <person name="Kruszewska J.S."/>
            <person name="Biernat P."/>
            <person name="Pawlowska J."/>
        </authorList>
    </citation>
    <scope>NUCLEOTIDE SEQUENCE</scope>
    <source>
        <strain evidence="12">WA0000051536</strain>
    </source>
</reference>
<gene>
    <name evidence="12" type="ORF">INT44_009318</name>
</gene>
<dbReference type="InterPro" id="IPR036397">
    <property type="entry name" value="RNaseH_sf"/>
</dbReference>
<evidence type="ECO:0000256" key="10">
    <source>
        <dbReference type="SAM" id="SignalP"/>
    </source>
</evidence>
<evidence type="ECO:0000256" key="2">
    <source>
        <dbReference type="ARBA" id="ARBA00022722"/>
    </source>
</evidence>
<sequence>MTWPYCFVDHLILISVFTRLPPSVEESSMLSSVESEMAHSTTKATDHESQAAAFQQNIDTLDLVDYSQTHTLFCTKSPTETNAIIRKMIKLPVQLIIGLLSFLLYSDREGQVFGLDLEWRPTFIKGGKENKTALVQLCNSNSILIIQISRMGVFPHELKGLLQNRNILKTGVNIRGDALKLYRDFRILTNGLVELGTLARATHADELQGYKGLSLRLLCAIFVSIVGKPMEITLQSREAHR</sequence>
<evidence type="ECO:0000256" key="1">
    <source>
        <dbReference type="ARBA" id="ARBA00004123"/>
    </source>
</evidence>
<keyword evidence="6" id="KW-0460">Magnesium</keyword>
<evidence type="ECO:0000256" key="3">
    <source>
        <dbReference type="ARBA" id="ARBA00022723"/>
    </source>
</evidence>
<name>A0A8H7Q2V1_9FUNG</name>
<keyword evidence="5" id="KW-0269">Exonuclease</keyword>
<accession>A0A8H7Q2V1</accession>
<dbReference type="GO" id="GO:0003676">
    <property type="term" value="F:nucleic acid binding"/>
    <property type="evidence" value="ECO:0007669"/>
    <property type="project" value="InterPro"/>
</dbReference>
<dbReference type="Gene3D" id="3.30.420.10">
    <property type="entry name" value="Ribonuclease H-like superfamily/Ribonuclease H"/>
    <property type="match status" value="1"/>
</dbReference>
<dbReference type="Pfam" id="PF01612">
    <property type="entry name" value="DNA_pol_A_exo1"/>
    <property type="match status" value="1"/>
</dbReference>
<keyword evidence="3" id="KW-0479">Metal-binding</keyword>
<feature type="domain" description="3'-5' exonuclease" evidence="11">
    <location>
        <begin position="104"/>
        <end position="223"/>
    </location>
</feature>
<dbReference type="AlphaFoldDB" id="A0A8H7Q2V1"/>
<dbReference type="PANTHER" id="PTHR13620:SF109">
    <property type="entry name" value="3'-5' EXONUCLEASE"/>
    <property type="match status" value="1"/>
</dbReference>
<keyword evidence="10" id="KW-0732">Signal</keyword>
<dbReference type="InterPro" id="IPR051132">
    <property type="entry name" value="3-5_Exonuclease_domain"/>
</dbReference>
<evidence type="ECO:0000256" key="9">
    <source>
        <dbReference type="ARBA" id="ARBA00042761"/>
    </source>
</evidence>
<protein>
    <recommendedName>
        <fullName evidence="8">3'-5' exonuclease</fullName>
    </recommendedName>
    <alternativeName>
        <fullName evidence="9">Werner Syndrome-like exonuclease</fullName>
    </alternativeName>
</protein>
<evidence type="ECO:0000313" key="12">
    <source>
        <dbReference type="EMBL" id="KAG2184303.1"/>
    </source>
</evidence>
<dbReference type="GO" id="GO:0005634">
    <property type="term" value="C:nucleus"/>
    <property type="evidence" value="ECO:0007669"/>
    <property type="project" value="UniProtKB-SubCell"/>
</dbReference>
<evidence type="ECO:0000256" key="7">
    <source>
        <dbReference type="ARBA" id="ARBA00023242"/>
    </source>
</evidence>
<evidence type="ECO:0000313" key="13">
    <source>
        <dbReference type="Proteomes" id="UP000612746"/>
    </source>
</evidence>
<dbReference type="OrthoDB" id="1920326at2759"/>